<accession>A0ABQ2F3L6</accession>
<dbReference type="EMBL" id="BMLB01000001">
    <property type="protein sequence ID" value="GGK58716.1"/>
    <property type="molecule type" value="Genomic_DNA"/>
</dbReference>
<name>A0ABQ2F3L6_9MICO</name>
<evidence type="ECO:0000313" key="1">
    <source>
        <dbReference type="EMBL" id="GGK58716.1"/>
    </source>
</evidence>
<dbReference type="Proteomes" id="UP000662111">
    <property type="component" value="Unassembled WGS sequence"/>
</dbReference>
<comment type="caution">
    <text evidence="1">The sequence shown here is derived from an EMBL/GenBank/DDBJ whole genome shotgun (WGS) entry which is preliminary data.</text>
</comment>
<organism evidence="1 2">
    <name type="scientific">Ornithinimicrobium pekingense</name>
    <dbReference type="NCBI Taxonomy" id="384677"/>
    <lineage>
        <taxon>Bacteria</taxon>
        <taxon>Bacillati</taxon>
        <taxon>Actinomycetota</taxon>
        <taxon>Actinomycetes</taxon>
        <taxon>Micrococcales</taxon>
        <taxon>Ornithinimicrobiaceae</taxon>
        <taxon>Ornithinimicrobium</taxon>
    </lineage>
</organism>
<reference evidence="2" key="1">
    <citation type="journal article" date="2019" name="Int. J. Syst. Evol. Microbiol.">
        <title>The Global Catalogue of Microorganisms (GCM) 10K type strain sequencing project: providing services to taxonomists for standard genome sequencing and annotation.</title>
        <authorList>
            <consortium name="The Broad Institute Genomics Platform"/>
            <consortium name="The Broad Institute Genome Sequencing Center for Infectious Disease"/>
            <person name="Wu L."/>
            <person name="Ma J."/>
        </authorList>
    </citation>
    <scope>NUCLEOTIDE SEQUENCE [LARGE SCALE GENOMIC DNA]</scope>
    <source>
        <strain evidence="2">CGMCC 1.5362</strain>
    </source>
</reference>
<dbReference type="RefSeq" id="WP_022920850.1">
    <property type="nucleotide sequence ID" value="NZ_BMLB01000001.1"/>
</dbReference>
<protein>
    <submittedName>
        <fullName evidence="1">Uncharacterized protein</fullName>
    </submittedName>
</protein>
<keyword evidence="2" id="KW-1185">Reference proteome</keyword>
<gene>
    <name evidence="1" type="ORF">GCM10011509_03860</name>
</gene>
<sequence length="130" mass="14986">MAATNLAKLALKYGPIVYTLAQKYGPHLVEQVLKNREPAQRFVHDRTERVRSNPRRRALDHAESVVEGSLQQVFHRGQPYWVVFSRGEPVGTHPHTDASFDVLLMNADPERRVTPQELRRTVTLPRRPRT</sequence>
<evidence type="ECO:0000313" key="2">
    <source>
        <dbReference type="Proteomes" id="UP000662111"/>
    </source>
</evidence>
<proteinExistence type="predicted"/>